<dbReference type="Proteomes" id="UP000008207">
    <property type="component" value="Chromosome"/>
</dbReference>
<evidence type="ECO:0000313" key="3">
    <source>
        <dbReference type="Proteomes" id="UP000008207"/>
    </source>
</evidence>
<proteinExistence type="predicted"/>
<feature type="domain" description="ImpA N-terminal" evidence="1">
    <location>
        <begin position="15"/>
        <end position="143"/>
    </location>
</feature>
<dbReference type="STRING" id="460265.Mnod_3042"/>
<dbReference type="Pfam" id="PF06812">
    <property type="entry name" value="ImpA_N"/>
    <property type="match status" value="1"/>
</dbReference>
<dbReference type="InterPro" id="IPR010657">
    <property type="entry name" value="ImpA_N"/>
</dbReference>
<dbReference type="PANTHER" id="PTHR37951:SF1">
    <property type="entry name" value="TYPE VI SECRETION SYSTEM COMPONENT TSSA1"/>
    <property type="match status" value="1"/>
</dbReference>
<dbReference type="HOGENOM" id="CLU_635864_0_0_5"/>
<dbReference type="InterPro" id="IPR017740">
    <property type="entry name" value="TssA-like"/>
</dbReference>
<dbReference type="AlphaFoldDB" id="B8IIB4"/>
<dbReference type="EMBL" id="CP001349">
    <property type="protein sequence ID" value="ACL57983.1"/>
    <property type="molecule type" value="Genomic_DNA"/>
</dbReference>
<dbReference type="eggNOG" id="COG3515">
    <property type="taxonomic scope" value="Bacteria"/>
</dbReference>
<accession>B8IIB4</accession>
<evidence type="ECO:0000259" key="1">
    <source>
        <dbReference type="Pfam" id="PF06812"/>
    </source>
</evidence>
<organism evidence="2 3">
    <name type="scientific">Methylobacterium nodulans (strain LMG 21967 / CNCM I-2342 / ORS 2060)</name>
    <dbReference type="NCBI Taxonomy" id="460265"/>
    <lineage>
        <taxon>Bacteria</taxon>
        <taxon>Pseudomonadati</taxon>
        <taxon>Pseudomonadota</taxon>
        <taxon>Alphaproteobacteria</taxon>
        <taxon>Hyphomicrobiales</taxon>
        <taxon>Methylobacteriaceae</taxon>
        <taxon>Methylobacterium</taxon>
    </lineage>
</organism>
<dbReference type="RefSeq" id="WP_015929655.1">
    <property type="nucleotide sequence ID" value="NC_011894.1"/>
</dbReference>
<name>B8IIB4_METNO</name>
<dbReference type="PANTHER" id="PTHR37951">
    <property type="entry name" value="CYTOPLASMIC PROTEIN-RELATED"/>
    <property type="match status" value="1"/>
</dbReference>
<sequence>MPTSDLPFAAARLLDAVAPDAPCGPDLDAAGDPDFLTLVARAEGLLPASFFTRDEEGRPVPFDRTSLDAAAELTAIGAMLARTRDLRLLTLAARFGALDRDLPGLAACLTGIAALLAERWDGVHPQAEEGDHALRAATLQALDDMPTVVLPLQHVVLAESRRHGPLTFRRVMAAAGEVAPGADEPLDPGTVERILADADPEALAARRAALAEIRDAAQAIRRVTAERIGPSGAVSLDRLSALAGRMLALLGSAAPVPAPAQALEPDATPLPRDETVPPGSVAEAAGALASVAAYFARAEPSCPAALLVAQARQLVGRSFAEAIAILLPAHADQAQITVGRRGETGFALPVAQLASLDAPAPPAEAEEEAPAAASRAEALGLLRRVAAFYRLAEPSSPVALLAEQACGLVDRDFLSLLRDALPGASLAEPAS</sequence>
<dbReference type="KEGG" id="mno:Mnod_3042"/>
<protein>
    <recommendedName>
        <fullName evidence="1">ImpA N-terminal domain-containing protein</fullName>
    </recommendedName>
</protein>
<gene>
    <name evidence="2" type="ordered locus">Mnod_3042</name>
</gene>
<evidence type="ECO:0000313" key="2">
    <source>
        <dbReference type="EMBL" id="ACL57983.1"/>
    </source>
</evidence>
<keyword evidence="3" id="KW-1185">Reference proteome</keyword>
<reference evidence="2 3" key="1">
    <citation type="submission" date="2009-01" db="EMBL/GenBank/DDBJ databases">
        <title>Complete sequence of chromosome of Methylobacterium nodulans ORS 2060.</title>
        <authorList>
            <consortium name="US DOE Joint Genome Institute"/>
            <person name="Lucas S."/>
            <person name="Copeland A."/>
            <person name="Lapidus A."/>
            <person name="Glavina del Rio T."/>
            <person name="Dalin E."/>
            <person name="Tice H."/>
            <person name="Bruce D."/>
            <person name="Goodwin L."/>
            <person name="Pitluck S."/>
            <person name="Sims D."/>
            <person name="Brettin T."/>
            <person name="Detter J.C."/>
            <person name="Han C."/>
            <person name="Larimer F."/>
            <person name="Land M."/>
            <person name="Hauser L."/>
            <person name="Kyrpides N."/>
            <person name="Ivanova N."/>
            <person name="Marx C.J."/>
            <person name="Richardson P."/>
        </authorList>
    </citation>
    <scope>NUCLEOTIDE SEQUENCE [LARGE SCALE GENOMIC DNA]</scope>
    <source>
        <strain evidence="3">LMG 21967 / CNCM I-2342 / ORS 2060</strain>
    </source>
</reference>